<proteinExistence type="predicted"/>
<accession>A0A2G8SV15</accession>
<evidence type="ECO:0000313" key="2">
    <source>
        <dbReference type="Proteomes" id="UP000230002"/>
    </source>
</evidence>
<evidence type="ECO:0000313" key="1">
    <source>
        <dbReference type="EMBL" id="PIL37572.1"/>
    </source>
</evidence>
<comment type="caution">
    <text evidence="1">The sequence shown here is derived from an EMBL/GenBank/DDBJ whole genome shotgun (WGS) entry which is preliminary data.</text>
</comment>
<dbReference type="EMBL" id="AYKW01000001">
    <property type="protein sequence ID" value="PIL37572.1"/>
    <property type="molecule type" value="Genomic_DNA"/>
</dbReference>
<sequence length="105" mass="11930">MVIDDLDDVPPALGCCLLRHEGRRDSLSSMRRFSGERDLEVCREDRKSVVCNVPPQHGSFHWPFARWASLDARKLGRDLAKEVNRLLHYYCITAYGEGKILGGSL</sequence>
<dbReference type="Proteomes" id="UP000230002">
    <property type="component" value="Unassembled WGS sequence"/>
</dbReference>
<reference evidence="1 2" key="1">
    <citation type="journal article" date="2015" name="Sci. Rep.">
        <title>Chromosome-level genome map provides insights into diverse defense mechanisms in the medicinal fungus Ganoderma sinense.</title>
        <authorList>
            <person name="Zhu Y."/>
            <person name="Xu J."/>
            <person name="Sun C."/>
            <person name="Zhou S."/>
            <person name="Xu H."/>
            <person name="Nelson D.R."/>
            <person name="Qian J."/>
            <person name="Song J."/>
            <person name="Luo H."/>
            <person name="Xiang L."/>
            <person name="Li Y."/>
            <person name="Xu Z."/>
            <person name="Ji A."/>
            <person name="Wang L."/>
            <person name="Lu S."/>
            <person name="Hayward A."/>
            <person name="Sun W."/>
            <person name="Li X."/>
            <person name="Schwartz D.C."/>
            <person name="Wang Y."/>
            <person name="Chen S."/>
        </authorList>
    </citation>
    <scope>NUCLEOTIDE SEQUENCE [LARGE SCALE GENOMIC DNA]</scope>
    <source>
        <strain evidence="1 2">ZZ0214-1</strain>
    </source>
</reference>
<keyword evidence="2" id="KW-1185">Reference proteome</keyword>
<organism evidence="1 2">
    <name type="scientific">Ganoderma sinense ZZ0214-1</name>
    <dbReference type="NCBI Taxonomy" id="1077348"/>
    <lineage>
        <taxon>Eukaryota</taxon>
        <taxon>Fungi</taxon>
        <taxon>Dikarya</taxon>
        <taxon>Basidiomycota</taxon>
        <taxon>Agaricomycotina</taxon>
        <taxon>Agaricomycetes</taxon>
        <taxon>Polyporales</taxon>
        <taxon>Polyporaceae</taxon>
        <taxon>Ganoderma</taxon>
    </lineage>
</organism>
<dbReference type="AlphaFoldDB" id="A0A2G8SV15"/>
<protein>
    <submittedName>
        <fullName evidence="1">Uncharacterized protein</fullName>
    </submittedName>
</protein>
<gene>
    <name evidence="1" type="ORF">GSI_01266</name>
</gene>
<name>A0A2G8SV15_9APHY</name>